<dbReference type="EMBL" id="OZ075131">
    <property type="protein sequence ID" value="CAL4979401.1"/>
    <property type="molecule type" value="Genomic_DNA"/>
</dbReference>
<sequence>MCRSKSVSYFAHDPAHRLLPAGDGGAGEEFTCGGCLVAGAGPRYRCATPGCGFTIHEACALRFPKSLKSTLHPQHRLKRRAASAAGADGGCDVCGEDVKGACYGCAACGIGVHPLCARMPGVARGNGAGGAHPAEHEAWLVRASSSTAAAAAAADGGNGDKQVAAAAAAGCAACGRAVGAWRYRCVTATCGAEFHPRCLLPAAEQCRGGEGEKESVGKGCCCGMVHYVTYCLAVSSFGYYYRF</sequence>
<name>A0ABC9AL57_9POAL</name>
<evidence type="ECO:0000259" key="2">
    <source>
        <dbReference type="Pfam" id="PF03107"/>
    </source>
</evidence>
<dbReference type="Pfam" id="PF03107">
    <property type="entry name" value="C1_2"/>
    <property type="match status" value="1"/>
</dbReference>
<dbReference type="PANTHER" id="PTHR47841">
    <property type="entry name" value="DIACYLGLYCEROL KINASE THETA-LIKE-RELATED"/>
    <property type="match status" value="1"/>
</dbReference>
<dbReference type="InterPro" id="IPR004146">
    <property type="entry name" value="DC1"/>
</dbReference>
<dbReference type="InterPro" id="IPR046349">
    <property type="entry name" value="C1-like_sf"/>
</dbReference>
<dbReference type="AlphaFoldDB" id="A0ABC9AL57"/>
<keyword evidence="1" id="KW-0677">Repeat</keyword>
<dbReference type="SUPFAM" id="SSF57889">
    <property type="entry name" value="Cysteine-rich domain"/>
    <property type="match status" value="1"/>
</dbReference>
<organism evidence="3 4">
    <name type="scientific">Urochloa decumbens</name>
    <dbReference type="NCBI Taxonomy" id="240449"/>
    <lineage>
        <taxon>Eukaryota</taxon>
        <taxon>Viridiplantae</taxon>
        <taxon>Streptophyta</taxon>
        <taxon>Embryophyta</taxon>
        <taxon>Tracheophyta</taxon>
        <taxon>Spermatophyta</taxon>
        <taxon>Magnoliopsida</taxon>
        <taxon>Liliopsida</taxon>
        <taxon>Poales</taxon>
        <taxon>Poaceae</taxon>
        <taxon>PACMAD clade</taxon>
        <taxon>Panicoideae</taxon>
        <taxon>Panicodae</taxon>
        <taxon>Paniceae</taxon>
        <taxon>Melinidinae</taxon>
        <taxon>Urochloa</taxon>
    </lineage>
</organism>
<dbReference type="Proteomes" id="UP001497457">
    <property type="component" value="Chromosome 21rd"/>
</dbReference>
<accession>A0ABC9AL57</accession>
<feature type="domain" description="DC1" evidence="2">
    <location>
        <begin position="71"/>
        <end position="117"/>
    </location>
</feature>
<evidence type="ECO:0000313" key="3">
    <source>
        <dbReference type="EMBL" id="CAL4979401.1"/>
    </source>
</evidence>
<proteinExistence type="predicted"/>
<dbReference type="PANTHER" id="PTHR47841:SF16">
    <property type="entry name" value="DC1 DOMAIN-CONTAINING PROTEIN"/>
    <property type="match status" value="1"/>
</dbReference>
<keyword evidence="4" id="KW-1185">Reference proteome</keyword>
<reference evidence="3" key="1">
    <citation type="submission" date="2024-10" db="EMBL/GenBank/DDBJ databases">
        <authorList>
            <person name="Ryan C."/>
        </authorList>
    </citation>
    <scope>NUCLEOTIDE SEQUENCE [LARGE SCALE GENOMIC DNA]</scope>
</reference>
<evidence type="ECO:0000313" key="4">
    <source>
        <dbReference type="Proteomes" id="UP001497457"/>
    </source>
</evidence>
<protein>
    <recommendedName>
        <fullName evidence="2">DC1 domain-containing protein</fullName>
    </recommendedName>
</protein>
<gene>
    <name evidence="3" type="ORF">URODEC1_LOCUS55234</name>
</gene>
<evidence type="ECO:0000256" key="1">
    <source>
        <dbReference type="ARBA" id="ARBA00022737"/>
    </source>
</evidence>